<organism evidence="1 2">
    <name type="scientific">OM182 bacterium BACL3 MAG-120507-bin80</name>
    <dbReference type="NCBI Taxonomy" id="1655577"/>
    <lineage>
        <taxon>Bacteria</taxon>
        <taxon>Pseudomonadati</taxon>
        <taxon>Pseudomonadota</taxon>
        <taxon>Gammaproteobacteria</taxon>
        <taxon>OMG group</taxon>
        <taxon>OM182 clade</taxon>
    </lineage>
</organism>
<dbReference type="Gene3D" id="3.20.20.70">
    <property type="entry name" value="Aldolase class I"/>
    <property type="match status" value="1"/>
</dbReference>
<dbReference type="AlphaFoldDB" id="A0A0R2SEA4"/>
<comment type="caution">
    <text evidence="1">The sequence shown here is derived from an EMBL/GenBank/DDBJ whole genome shotgun (WGS) entry which is preliminary data.</text>
</comment>
<protein>
    <submittedName>
        <fullName evidence="1">Uncharacterized protein</fullName>
    </submittedName>
</protein>
<reference evidence="1 2" key="1">
    <citation type="submission" date="2015-10" db="EMBL/GenBank/DDBJ databases">
        <title>Metagenome-Assembled Genomes uncover a global brackish microbiome.</title>
        <authorList>
            <person name="Hugerth L.W."/>
            <person name="Larsson J."/>
            <person name="Alneberg J."/>
            <person name="Lindh M.V."/>
            <person name="Legrand C."/>
            <person name="Pinhassi J."/>
            <person name="Andersson A.F."/>
        </authorList>
    </citation>
    <scope>NUCLEOTIDE SEQUENCE [LARGE SCALE GENOMIC DNA]</scope>
    <source>
        <strain evidence="1">BACL4 MAG-120507-bin80</strain>
    </source>
</reference>
<name>A0A0R2SEA4_9GAMM</name>
<proteinExistence type="predicted"/>
<dbReference type="Proteomes" id="UP000051934">
    <property type="component" value="Unassembled WGS sequence"/>
</dbReference>
<dbReference type="InterPro" id="IPR013785">
    <property type="entry name" value="Aldolase_TIM"/>
</dbReference>
<sequence>MADEVVEVEAAGGDFGQVHHLVSGANQEKAWTTGDIEAGMVTVGMCGGLINDIPSCEERQEHCNRC</sequence>
<gene>
    <name evidence="1" type="ORF">ABR69_06650</name>
</gene>
<dbReference type="EMBL" id="LIBB01000152">
    <property type="protein sequence ID" value="KRO71666.1"/>
    <property type="molecule type" value="Genomic_DNA"/>
</dbReference>
<evidence type="ECO:0000313" key="2">
    <source>
        <dbReference type="Proteomes" id="UP000051934"/>
    </source>
</evidence>
<accession>A0A0R2SEA4</accession>
<evidence type="ECO:0000313" key="1">
    <source>
        <dbReference type="EMBL" id="KRO71666.1"/>
    </source>
</evidence>